<dbReference type="InterPro" id="IPR007047">
    <property type="entry name" value="Flp_Fap"/>
</dbReference>
<protein>
    <submittedName>
        <fullName evidence="2">Fimbrial protein</fullName>
    </submittedName>
</protein>
<feature type="transmembrane region" description="Helical" evidence="1">
    <location>
        <begin position="25"/>
        <end position="43"/>
    </location>
</feature>
<evidence type="ECO:0000313" key="3">
    <source>
        <dbReference type="Proteomes" id="UP000186206"/>
    </source>
</evidence>
<sequence>MFNQICVKAKVGFDNFMNDQKGVTAIEYAIVGVAISAIVLGVVSTSDTGLGGALQAAFDRIITNVRPTP</sequence>
<keyword evidence="3" id="KW-1185">Reference proteome</keyword>
<keyword evidence="1" id="KW-1133">Transmembrane helix</keyword>
<evidence type="ECO:0000313" key="2">
    <source>
        <dbReference type="EMBL" id="OLQ93979.1"/>
    </source>
</evidence>
<organism evidence="2 3">
    <name type="scientific">Vibrio ponticus</name>
    <dbReference type="NCBI Taxonomy" id="265668"/>
    <lineage>
        <taxon>Bacteria</taxon>
        <taxon>Pseudomonadati</taxon>
        <taxon>Pseudomonadota</taxon>
        <taxon>Gammaproteobacteria</taxon>
        <taxon>Vibrionales</taxon>
        <taxon>Vibrionaceae</taxon>
        <taxon>Vibrio</taxon>
    </lineage>
</organism>
<dbReference type="RefSeq" id="WP_075648946.1">
    <property type="nucleotide sequence ID" value="NZ_AP019658.1"/>
</dbReference>
<proteinExistence type="predicted"/>
<name>A0ABX3FIF8_9VIBR</name>
<dbReference type="Pfam" id="PF04964">
    <property type="entry name" value="Flp_Fap"/>
    <property type="match status" value="1"/>
</dbReference>
<gene>
    <name evidence="2" type="ORF">BIY21_10005</name>
</gene>
<evidence type="ECO:0000256" key="1">
    <source>
        <dbReference type="SAM" id="Phobius"/>
    </source>
</evidence>
<comment type="caution">
    <text evidence="2">The sequence shown here is derived from an EMBL/GenBank/DDBJ whole genome shotgun (WGS) entry which is preliminary data.</text>
</comment>
<dbReference type="Proteomes" id="UP000186206">
    <property type="component" value="Unassembled WGS sequence"/>
</dbReference>
<reference evidence="2 3" key="1">
    <citation type="submission" date="2016-09" db="EMBL/GenBank/DDBJ databases">
        <title>Genomic Taxonomy of the Vibrionaceae.</title>
        <authorList>
            <person name="Gonzalez-Castillo A."/>
            <person name="Gomez-Gil B."/>
            <person name="Enciso-Ibarra K."/>
        </authorList>
    </citation>
    <scope>NUCLEOTIDE SEQUENCE [LARGE SCALE GENOMIC DNA]</scope>
    <source>
        <strain evidence="2 3">CAIM 1731</strain>
    </source>
</reference>
<dbReference type="EMBL" id="MJMI01000080">
    <property type="protein sequence ID" value="OLQ93979.1"/>
    <property type="molecule type" value="Genomic_DNA"/>
</dbReference>
<accession>A0ABX3FIF8</accession>
<keyword evidence="1" id="KW-0812">Transmembrane</keyword>
<keyword evidence="1" id="KW-0472">Membrane</keyword>